<feature type="domain" description="DUF4422" evidence="1">
    <location>
        <begin position="6"/>
        <end position="234"/>
    </location>
</feature>
<dbReference type="EMBL" id="AP028055">
    <property type="protein sequence ID" value="BEG98794.1"/>
    <property type="molecule type" value="Genomic_DNA"/>
</dbReference>
<evidence type="ECO:0000313" key="2">
    <source>
        <dbReference type="EMBL" id="BEG98794.1"/>
    </source>
</evidence>
<name>A0ABM8IGY5_9BACE</name>
<reference evidence="2 3" key="1">
    <citation type="submission" date="2023-04" db="EMBL/GenBank/DDBJ databases">
        <title>Draft genome sequence of acteroides sedimenti strain YN3PY1.</title>
        <authorList>
            <person name="Yoshida N."/>
        </authorList>
    </citation>
    <scope>NUCLEOTIDE SEQUENCE [LARGE SCALE GENOMIC DNA]</scope>
    <source>
        <strain evidence="2 3">YN3PY1</strain>
    </source>
</reference>
<organism evidence="2 3">
    <name type="scientific">Bacteroides sedimenti</name>
    <dbReference type="NCBI Taxonomy" id="2136147"/>
    <lineage>
        <taxon>Bacteria</taxon>
        <taxon>Pseudomonadati</taxon>
        <taxon>Bacteroidota</taxon>
        <taxon>Bacteroidia</taxon>
        <taxon>Bacteroidales</taxon>
        <taxon>Bacteroidaceae</taxon>
        <taxon>Bacteroides</taxon>
    </lineage>
</organism>
<accession>A0ABM8IGY5</accession>
<protein>
    <submittedName>
        <fullName evidence="2">Exopolysaccharide biosynthesis protein</fullName>
    </submittedName>
</protein>
<proteinExistence type="predicted"/>
<dbReference type="InterPro" id="IPR025536">
    <property type="entry name" value="DUF4422"/>
</dbReference>
<dbReference type="Pfam" id="PF14393">
    <property type="entry name" value="DUF4422"/>
    <property type="match status" value="1"/>
</dbReference>
<sequence length="279" mass="33634">MTNNIKILVCAHKYAELPQHEYFYPIHAGKERSNEALPYQPDNTGDNISAKNGNFCELTAHYWAWKNLKHVDIIGLNHYRRYFDFFRPFSAFSPDRSFIGINDFLRKPYIFPDLKELLNDCDIILPNTRNYPYDLTTQYSVFHIVDDWNILKDVIKEITPDYFPAFVKTMDNCNSLSNYNMFITSWKHFDGYSEWLFKILFEVEKRVKLSLYPNQARIFGYMSERLINVYCEKHHLKIKHYPVIMPLDDFKEDYNPTNLQYTMRKIRNNIYYFFMKKAF</sequence>
<gene>
    <name evidence="2" type="ORF">BSYN_10590</name>
</gene>
<evidence type="ECO:0000313" key="3">
    <source>
        <dbReference type="Proteomes" id="UP001496674"/>
    </source>
</evidence>
<keyword evidence="3" id="KW-1185">Reference proteome</keyword>
<evidence type="ECO:0000259" key="1">
    <source>
        <dbReference type="Pfam" id="PF14393"/>
    </source>
</evidence>
<dbReference type="RefSeq" id="WP_353334003.1">
    <property type="nucleotide sequence ID" value="NZ_AP028055.1"/>
</dbReference>
<dbReference type="Proteomes" id="UP001496674">
    <property type="component" value="Chromosome"/>
</dbReference>